<dbReference type="RefSeq" id="WP_169657441.1">
    <property type="nucleotide sequence ID" value="NZ_JABANE010000036.1"/>
</dbReference>
<dbReference type="Proteomes" id="UP000576082">
    <property type="component" value="Unassembled WGS sequence"/>
</dbReference>
<feature type="domain" description="Peptidase C45 hydrolase" evidence="1">
    <location>
        <begin position="192"/>
        <end position="305"/>
    </location>
</feature>
<dbReference type="NCBIfam" id="NF040521">
    <property type="entry name" value="C45_proenzyme"/>
    <property type="match status" value="1"/>
</dbReference>
<protein>
    <recommendedName>
        <fullName evidence="1">Peptidase C45 hydrolase domain-containing protein</fullName>
    </recommendedName>
</protein>
<dbReference type="InterPro" id="IPR047794">
    <property type="entry name" value="C45_proenzyme-like"/>
</dbReference>
<dbReference type="Gene3D" id="3.60.60.10">
    <property type="entry name" value="Penicillin V Acylase, Chain A"/>
    <property type="match status" value="1"/>
</dbReference>
<gene>
    <name evidence="2" type="ORF">HHU12_14360</name>
</gene>
<dbReference type="AlphaFoldDB" id="A0A7X9RUW1"/>
<reference evidence="2 3" key="1">
    <citation type="submission" date="2020-04" db="EMBL/GenBank/DDBJ databases">
        <title>Flammeovirga sp. SR4, a novel species isolated from seawater.</title>
        <authorList>
            <person name="Wang X."/>
        </authorList>
    </citation>
    <scope>NUCLEOTIDE SEQUENCE [LARGE SCALE GENOMIC DNA]</scope>
    <source>
        <strain evidence="2 3">ATCC 23126</strain>
    </source>
</reference>
<proteinExistence type="predicted"/>
<evidence type="ECO:0000313" key="2">
    <source>
        <dbReference type="EMBL" id="NME69155.1"/>
    </source>
</evidence>
<evidence type="ECO:0000313" key="3">
    <source>
        <dbReference type="Proteomes" id="UP000576082"/>
    </source>
</evidence>
<evidence type="ECO:0000259" key="1">
    <source>
        <dbReference type="Pfam" id="PF03417"/>
    </source>
</evidence>
<dbReference type="InterPro" id="IPR047801">
    <property type="entry name" value="Peptidase_C45"/>
</dbReference>
<dbReference type="Pfam" id="PF03417">
    <property type="entry name" value="AAT"/>
    <property type="match status" value="1"/>
</dbReference>
<comment type="caution">
    <text evidence="2">The sequence shown here is derived from an EMBL/GenBank/DDBJ whole genome shotgun (WGS) entry which is preliminary data.</text>
</comment>
<dbReference type="InterPro" id="IPR005079">
    <property type="entry name" value="Peptidase_C45_hydrolase"/>
</dbReference>
<name>A0A7X9RUW1_9BACT</name>
<dbReference type="EMBL" id="JABANE010000036">
    <property type="protein sequence ID" value="NME69155.1"/>
    <property type="molecule type" value="Genomic_DNA"/>
</dbReference>
<sequence length="435" mass="49904">MRRRNLMVLIGLIMTFSPVLKAQNLIGIPPVEYQVELNDSTSEFFTVEVKGSSYERGFQHGKALRKVIRPTINRFKYDMVGSFLKALGSEATWEDYLDFLYTKTKLLQNAEEQVPDLVDEIRGIADGCDLPLKDVFAYNLNFDETFWVLEKMTGIDPMLASEKANYEQFPTGHCSHGSVWENGKASVGYTLDWTRHFEGSQTLIKHVKEDGTVLLMTTYAGTLIGHGINATYGYTFTPHSKFQLAHDVDKGLAQIFIYRKLIEANSVQNAIDYLHKVKPAAGLAYALTDKNGTRTFEVSANKIVKFKTGGNWMGVFNVARVNNDLSASYKKEFNLAGEINMKNLPKRYWEYNHDSEERYAIMEKEIVWRTPDKMTPQKWEEIFIQQPINKPVNEELPTSNLWHVIIIDEDFIEYHVSPGNPGNLPLEEYRFKYSK</sequence>
<accession>A0A7X9RUW1</accession>
<dbReference type="PANTHER" id="PTHR34180">
    <property type="entry name" value="PEPTIDASE C45"/>
    <property type="match status" value="1"/>
</dbReference>
<dbReference type="PANTHER" id="PTHR34180:SF1">
    <property type="entry name" value="BETA-ALANYL-DOPAMINE_CARCININE HYDROLASE"/>
    <property type="match status" value="1"/>
</dbReference>
<keyword evidence="3" id="KW-1185">Reference proteome</keyword>
<organism evidence="2 3">
    <name type="scientific">Flammeovirga aprica JL-4</name>
    <dbReference type="NCBI Taxonomy" id="694437"/>
    <lineage>
        <taxon>Bacteria</taxon>
        <taxon>Pseudomonadati</taxon>
        <taxon>Bacteroidota</taxon>
        <taxon>Cytophagia</taxon>
        <taxon>Cytophagales</taxon>
        <taxon>Flammeovirgaceae</taxon>
        <taxon>Flammeovirga</taxon>
    </lineage>
</organism>
<dbReference type="Gene3D" id="1.10.10.2120">
    <property type="match status" value="1"/>
</dbReference>